<keyword evidence="4" id="KW-1185">Reference proteome</keyword>
<proteinExistence type="predicted"/>
<protein>
    <submittedName>
        <fullName evidence="3">Metalloendopeptidase</fullName>
    </submittedName>
</protein>
<dbReference type="RefSeq" id="WP_120112258.1">
    <property type="nucleotide sequence ID" value="NZ_RAHJ01000022.1"/>
</dbReference>
<comment type="caution">
    <text evidence="3">The sequence shown here is derived from an EMBL/GenBank/DDBJ whole genome shotgun (WGS) entry which is preliminary data.</text>
</comment>
<dbReference type="Pfam" id="PF01551">
    <property type="entry name" value="Peptidase_M23"/>
    <property type="match status" value="1"/>
</dbReference>
<organism evidence="3 4">
    <name type="scientific">Tsuneonella suprasediminis</name>
    <dbReference type="NCBI Taxonomy" id="2306996"/>
    <lineage>
        <taxon>Bacteria</taxon>
        <taxon>Pseudomonadati</taxon>
        <taxon>Pseudomonadota</taxon>
        <taxon>Alphaproteobacteria</taxon>
        <taxon>Sphingomonadales</taxon>
        <taxon>Erythrobacteraceae</taxon>
        <taxon>Tsuneonella</taxon>
    </lineage>
</organism>
<dbReference type="CDD" id="cd12797">
    <property type="entry name" value="M23_peptidase"/>
    <property type="match status" value="1"/>
</dbReference>
<evidence type="ECO:0000313" key="3">
    <source>
        <dbReference type="EMBL" id="RJX65540.1"/>
    </source>
</evidence>
<dbReference type="InterPro" id="IPR050570">
    <property type="entry name" value="Cell_wall_metabolism_enzyme"/>
</dbReference>
<name>A0A419QXW9_9SPHN</name>
<dbReference type="Proteomes" id="UP000284322">
    <property type="component" value="Unassembled WGS sequence"/>
</dbReference>
<dbReference type="InterPro" id="IPR016047">
    <property type="entry name" value="M23ase_b-sheet_dom"/>
</dbReference>
<keyword evidence="1" id="KW-0175">Coiled coil</keyword>
<reference evidence="3 4" key="1">
    <citation type="submission" date="2018-09" db="EMBL/GenBank/DDBJ databases">
        <title>Altererythrobacter sp.Ery1 and Ery12, the genome sequencing of novel strains in genus Alterythrobacter.</title>
        <authorList>
            <person name="Cheng H."/>
            <person name="Wu Y.-H."/>
            <person name="Fang C."/>
            <person name="Xu X.-W."/>
        </authorList>
    </citation>
    <scope>NUCLEOTIDE SEQUENCE [LARGE SCALE GENOMIC DNA]</scope>
    <source>
        <strain evidence="3 4">Ery12</strain>
    </source>
</reference>
<evidence type="ECO:0000256" key="1">
    <source>
        <dbReference type="SAM" id="Coils"/>
    </source>
</evidence>
<feature type="domain" description="M23ase beta-sheet core" evidence="2">
    <location>
        <begin position="315"/>
        <end position="403"/>
    </location>
</feature>
<dbReference type="SUPFAM" id="SSF51261">
    <property type="entry name" value="Duplicated hybrid motif"/>
    <property type="match status" value="1"/>
</dbReference>
<dbReference type="PANTHER" id="PTHR21666:SF270">
    <property type="entry name" value="MUREIN HYDROLASE ACTIVATOR ENVC"/>
    <property type="match status" value="1"/>
</dbReference>
<dbReference type="EMBL" id="RAHJ01000022">
    <property type="protein sequence ID" value="RJX65540.1"/>
    <property type="molecule type" value="Genomic_DNA"/>
</dbReference>
<feature type="coiled-coil region" evidence="1">
    <location>
        <begin position="44"/>
        <end position="78"/>
    </location>
</feature>
<dbReference type="InterPro" id="IPR011055">
    <property type="entry name" value="Dup_hybrid_motif"/>
</dbReference>
<dbReference type="GO" id="GO:0004222">
    <property type="term" value="F:metalloendopeptidase activity"/>
    <property type="evidence" value="ECO:0007669"/>
    <property type="project" value="TreeGrafter"/>
</dbReference>
<evidence type="ECO:0000259" key="2">
    <source>
        <dbReference type="Pfam" id="PF01551"/>
    </source>
</evidence>
<evidence type="ECO:0000313" key="4">
    <source>
        <dbReference type="Proteomes" id="UP000284322"/>
    </source>
</evidence>
<dbReference type="PANTHER" id="PTHR21666">
    <property type="entry name" value="PEPTIDASE-RELATED"/>
    <property type="match status" value="1"/>
</dbReference>
<dbReference type="AlphaFoldDB" id="A0A419QXW9"/>
<accession>A0A419QXW9</accession>
<sequence length="408" mass="42807">MTPRPLFAVIAIVLLALGGWLASDAIAQRASETYTDAGEAQRALAKAQADGRAAAARAEKLEQRARDARAVADKSAQEAAAIAARIQQDEAGIAAAQARIAIVGKQRAALDARLAVRRGPLVRLTGALQKMAMRPLALSIFKPGSLRETVYLRAVLETTIPEVRKRTAALRGEIARRDRIVAEAAQALAALKKSEAALSNRRRQLAAVESRQRLASRKASGDATREAERALALAEQARDLDALVGQLDAAGMLRRQLAALPGPVLRPARGGAVKVAEPAARSSDAANPQMRFQLPVVGRTVSGFGEAGVGGVRATGISLAPVDRAQVVAPAEGRVAFAGPYRGFDRIVIIEHPNGFTSVVTGLVRADVAVGDELVAGAPIGIAGTGQAIVTFELRRQGEAVNPLDYVR</sequence>
<dbReference type="OrthoDB" id="9809144at2"/>
<dbReference type="Gene3D" id="2.70.70.10">
    <property type="entry name" value="Glucose Permease (Domain IIA)"/>
    <property type="match status" value="1"/>
</dbReference>
<gene>
    <name evidence="3" type="ORF">D6858_14615</name>
</gene>